<dbReference type="InterPro" id="IPR041664">
    <property type="entry name" value="AAA_16"/>
</dbReference>
<dbReference type="GO" id="GO:0005524">
    <property type="term" value="F:ATP binding"/>
    <property type="evidence" value="ECO:0007669"/>
    <property type="project" value="UniProtKB-KW"/>
</dbReference>
<accession>A0ABP5BFR4</accession>
<dbReference type="Pfam" id="PF13191">
    <property type="entry name" value="AAA_16"/>
    <property type="match status" value="1"/>
</dbReference>
<dbReference type="InterPro" id="IPR027417">
    <property type="entry name" value="P-loop_NTPase"/>
</dbReference>
<dbReference type="Proteomes" id="UP001499954">
    <property type="component" value="Unassembled WGS sequence"/>
</dbReference>
<reference evidence="3" key="1">
    <citation type="journal article" date="2019" name="Int. J. Syst. Evol. Microbiol.">
        <title>The Global Catalogue of Microorganisms (GCM) 10K type strain sequencing project: providing services to taxonomists for standard genome sequencing and annotation.</title>
        <authorList>
            <consortium name="The Broad Institute Genomics Platform"/>
            <consortium name="The Broad Institute Genome Sequencing Center for Infectious Disease"/>
            <person name="Wu L."/>
            <person name="Ma J."/>
        </authorList>
    </citation>
    <scope>NUCLEOTIDE SEQUENCE [LARGE SCALE GENOMIC DNA]</scope>
    <source>
        <strain evidence="3">JCM 13584</strain>
    </source>
</reference>
<keyword evidence="3" id="KW-1185">Reference proteome</keyword>
<keyword evidence="2" id="KW-0547">Nucleotide-binding</keyword>
<dbReference type="RefSeq" id="WP_157414978.1">
    <property type="nucleotide sequence ID" value="NZ_BAAAMK010000001.1"/>
</dbReference>
<protein>
    <submittedName>
        <fullName evidence="2">ATP-binding protein</fullName>
    </submittedName>
</protein>
<sequence length="390" mass="41790">MDPVRNPYSPGAGRKPAALVGRDESLKEWATTLKRAEAGRSNQPFVLYGLRGVGKTVLLSEFRRNAAKRDWIVAQIEAGSGKALRELLGEALYAPLADLARPAAGRRLVKALKTALSFKASYDTTGTWTFGLDLSDAAGGGADTGILETDLRKLVVDLSDAAEEEGVGLAIFIDEAQDLAPDELTTLCAIAHAAAQDNWPVGFAFAGLPSLPRMLAEAKSYSERFHYTHVRELPAEAAADALAIPAASEDADWEDDAVDLVVEASGRYPYFLQQFGQDTWNVAVGPVITVRDAELGVAKGNNQLDNGFFRARWDRATPAEQQYLRAMAYDGDSGSQSGAVADRLGRAGTRSLGPTRANLINKGLIYAPEHGVVAFTVPGMPAFINRQADL</sequence>
<dbReference type="PANTHER" id="PTHR34301:SF8">
    <property type="entry name" value="ATPASE DOMAIN-CONTAINING PROTEIN"/>
    <property type="match status" value="1"/>
</dbReference>
<feature type="domain" description="Orc1-like AAA ATPase" evidence="1">
    <location>
        <begin position="19"/>
        <end position="196"/>
    </location>
</feature>
<evidence type="ECO:0000313" key="2">
    <source>
        <dbReference type="EMBL" id="GAA1941044.1"/>
    </source>
</evidence>
<dbReference type="Gene3D" id="3.40.50.300">
    <property type="entry name" value="P-loop containing nucleotide triphosphate hydrolases"/>
    <property type="match status" value="1"/>
</dbReference>
<organism evidence="2 3">
    <name type="scientific">Agromyces allii</name>
    <dbReference type="NCBI Taxonomy" id="393607"/>
    <lineage>
        <taxon>Bacteria</taxon>
        <taxon>Bacillati</taxon>
        <taxon>Actinomycetota</taxon>
        <taxon>Actinomycetes</taxon>
        <taxon>Micrococcales</taxon>
        <taxon>Microbacteriaceae</taxon>
        <taxon>Agromyces</taxon>
    </lineage>
</organism>
<evidence type="ECO:0000259" key="1">
    <source>
        <dbReference type="Pfam" id="PF13191"/>
    </source>
</evidence>
<evidence type="ECO:0000313" key="3">
    <source>
        <dbReference type="Proteomes" id="UP001499954"/>
    </source>
</evidence>
<dbReference type="SUPFAM" id="SSF52540">
    <property type="entry name" value="P-loop containing nucleoside triphosphate hydrolases"/>
    <property type="match status" value="1"/>
</dbReference>
<dbReference type="EMBL" id="BAAAMK010000001">
    <property type="protein sequence ID" value="GAA1941044.1"/>
    <property type="molecule type" value="Genomic_DNA"/>
</dbReference>
<name>A0ABP5BFR4_9MICO</name>
<comment type="caution">
    <text evidence="2">The sequence shown here is derived from an EMBL/GenBank/DDBJ whole genome shotgun (WGS) entry which is preliminary data.</text>
</comment>
<dbReference type="PANTHER" id="PTHR34301">
    <property type="entry name" value="DNA-BINDING PROTEIN-RELATED"/>
    <property type="match status" value="1"/>
</dbReference>
<proteinExistence type="predicted"/>
<gene>
    <name evidence="2" type="ORF">GCM10009717_04170</name>
</gene>
<keyword evidence="2" id="KW-0067">ATP-binding</keyword>